<feature type="region of interest" description="Disordered" evidence="3">
    <location>
        <begin position="207"/>
        <end position="229"/>
    </location>
</feature>
<dbReference type="PANTHER" id="PTHR30055:SF153">
    <property type="entry name" value="HTH-TYPE TRANSCRIPTIONAL REPRESSOR RV3405C"/>
    <property type="match status" value="1"/>
</dbReference>
<dbReference type="RefSeq" id="WP_219849819.1">
    <property type="nucleotide sequence ID" value="NZ_CP059491.1"/>
</dbReference>
<sequence>MSSLTSSVARFVVDALNRPSEPGDAVDHAILDAALRCIGLYGIERMTMSDVARDAGVGRATVFRRFESKDELIRRAFAFELTRIGEDFADAVSVIDDPREQLVELIVEAIRVARTHPIGVRLVQDGTAVAVHRDRQIAAPQLMLLTAHIADCAERVDREVDAAAIAEVLWRFIGSVWLTPDYGLAADDPAAVRRMVHVILSPLTDAPDVRRDPHHSKTTHRSDDGATTV</sequence>
<evidence type="ECO:0000313" key="5">
    <source>
        <dbReference type="EMBL" id="QMT00945.1"/>
    </source>
</evidence>
<evidence type="ECO:0000256" key="1">
    <source>
        <dbReference type="ARBA" id="ARBA00023125"/>
    </source>
</evidence>
<dbReference type="InterPro" id="IPR023772">
    <property type="entry name" value="DNA-bd_HTH_TetR-type_CS"/>
</dbReference>
<dbReference type="PANTHER" id="PTHR30055">
    <property type="entry name" value="HTH-TYPE TRANSCRIPTIONAL REGULATOR RUTR"/>
    <property type="match status" value="1"/>
</dbReference>
<dbReference type="Gene3D" id="1.10.357.10">
    <property type="entry name" value="Tetracycline Repressor, domain 2"/>
    <property type="match status" value="1"/>
</dbReference>
<dbReference type="SUPFAM" id="SSF46689">
    <property type="entry name" value="Homeodomain-like"/>
    <property type="match status" value="1"/>
</dbReference>
<keyword evidence="1 2" id="KW-0238">DNA-binding</keyword>
<reference evidence="6" key="1">
    <citation type="submission" date="2020-07" db="EMBL/GenBank/DDBJ databases">
        <title>novel species isolated from the respiratory tract of Marmot.</title>
        <authorList>
            <person name="Zhang G."/>
        </authorList>
    </citation>
    <scope>NUCLEOTIDE SEQUENCE [LARGE SCALE GENOMIC DNA]</scope>
    <source>
        <strain evidence="6">686</strain>
    </source>
</reference>
<dbReference type="Proteomes" id="UP000515663">
    <property type="component" value="Chromosome"/>
</dbReference>
<organism evidence="5 6">
    <name type="scientific">Gordonia jinghuaiqii</name>
    <dbReference type="NCBI Taxonomy" id="2758710"/>
    <lineage>
        <taxon>Bacteria</taxon>
        <taxon>Bacillati</taxon>
        <taxon>Actinomycetota</taxon>
        <taxon>Actinomycetes</taxon>
        <taxon>Mycobacteriales</taxon>
        <taxon>Gordoniaceae</taxon>
        <taxon>Gordonia</taxon>
    </lineage>
</organism>
<evidence type="ECO:0000256" key="2">
    <source>
        <dbReference type="PROSITE-ProRule" id="PRU00335"/>
    </source>
</evidence>
<accession>A0A7D7LQN9</accession>
<dbReference type="Pfam" id="PF00440">
    <property type="entry name" value="TetR_N"/>
    <property type="match status" value="1"/>
</dbReference>
<dbReference type="KEGG" id="gji:H1R19_19050"/>
<dbReference type="PRINTS" id="PR00455">
    <property type="entry name" value="HTHTETR"/>
</dbReference>
<name>A0A7D7LQN9_9ACTN</name>
<dbReference type="EMBL" id="CP059491">
    <property type="protein sequence ID" value="QMT00945.1"/>
    <property type="molecule type" value="Genomic_DNA"/>
</dbReference>
<dbReference type="PROSITE" id="PS50977">
    <property type="entry name" value="HTH_TETR_2"/>
    <property type="match status" value="1"/>
</dbReference>
<evidence type="ECO:0000313" key="6">
    <source>
        <dbReference type="Proteomes" id="UP000515663"/>
    </source>
</evidence>
<proteinExistence type="predicted"/>
<protein>
    <submittedName>
        <fullName evidence="5">TetR/AcrR family transcriptional regulator</fullName>
    </submittedName>
</protein>
<dbReference type="InterPro" id="IPR001647">
    <property type="entry name" value="HTH_TetR"/>
</dbReference>
<evidence type="ECO:0000259" key="4">
    <source>
        <dbReference type="PROSITE" id="PS50977"/>
    </source>
</evidence>
<dbReference type="InterPro" id="IPR009057">
    <property type="entry name" value="Homeodomain-like_sf"/>
</dbReference>
<keyword evidence="6" id="KW-1185">Reference proteome</keyword>
<dbReference type="GO" id="GO:0003700">
    <property type="term" value="F:DNA-binding transcription factor activity"/>
    <property type="evidence" value="ECO:0007669"/>
    <property type="project" value="TreeGrafter"/>
</dbReference>
<feature type="DNA-binding region" description="H-T-H motif" evidence="2">
    <location>
        <begin position="47"/>
        <end position="66"/>
    </location>
</feature>
<evidence type="ECO:0000256" key="3">
    <source>
        <dbReference type="SAM" id="MobiDB-lite"/>
    </source>
</evidence>
<dbReference type="AlphaFoldDB" id="A0A7D7LQN9"/>
<feature type="compositionally biased region" description="Basic and acidic residues" evidence="3">
    <location>
        <begin position="220"/>
        <end position="229"/>
    </location>
</feature>
<dbReference type="PROSITE" id="PS01081">
    <property type="entry name" value="HTH_TETR_1"/>
    <property type="match status" value="1"/>
</dbReference>
<dbReference type="InterPro" id="IPR050109">
    <property type="entry name" value="HTH-type_TetR-like_transc_reg"/>
</dbReference>
<dbReference type="GO" id="GO:0000976">
    <property type="term" value="F:transcription cis-regulatory region binding"/>
    <property type="evidence" value="ECO:0007669"/>
    <property type="project" value="TreeGrafter"/>
</dbReference>
<gene>
    <name evidence="5" type="ORF">H1R19_19050</name>
</gene>
<feature type="domain" description="HTH tetR-type" evidence="4">
    <location>
        <begin position="24"/>
        <end position="84"/>
    </location>
</feature>